<dbReference type="KEGG" id="hir:HETIRDRAFT_157133"/>
<evidence type="ECO:0000256" key="8">
    <source>
        <dbReference type="ARBA" id="ARBA00031329"/>
    </source>
</evidence>
<dbReference type="InParanoid" id="W4KC22"/>
<dbReference type="Proteomes" id="UP000030671">
    <property type="component" value="Unassembled WGS sequence"/>
</dbReference>
<dbReference type="Gene3D" id="3.40.50.880">
    <property type="match status" value="1"/>
</dbReference>
<dbReference type="InterPro" id="IPR019999">
    <property type="entry name" value="Anth_synth_I-like"/>
</dbReference>
<dbReference type="GO" id="GO:0046656">
    <property type="term" value="P:folic acid biosynthetic process"/>
    <property type="evidence" value="ECO:0007669"/>
    <property type="project" value="UniProtKB-KW"/>
</dbReference>
<comment type="pathway">
    <text evidence="2">Cofactor biosynthesis; tetrahydrofolate biosynthesis; 4-aminobenzoate from chorismate: step 1/2.</text>
</comment>
<evidence type="ECO:0000256" key="2">
    <source>
        <dbReference type="ARBA" id="ARBA00005009"/>
    </source>
</evidence>
<comment type="similarity">
    <text evidence="3">In the C-terminal section; belongs to the anthranilate synthase component I family.</text>
</comment>
<name>W4KC22_HETIT</name>
<dbReference type="CDD" id="cd01743">
    <property type="entry name" value="GATase1_Anthranilate_Synthase"/>
    <property type="match status" value="1"/>
</dbReference>
<feature type="domain" description="Anthranilate synthase component I N-terminal" evidence="12">
    <location>
        <begin position="283"/>
        <end position="416"/>
    </location>
</feature>
<dbReference type="STRING" id="747525.W4KC22"/>
<dbReference type="InterPro" id="IPR015890">
    <property type="entry name" value="Chorismate_C"/>
</dbReference>
<evidence type="ECO:0000256" key="1">
    <source>
        <dbReference type="ARBA" id="ARBA00001000"/>
    </source>
</evidence>
<dbReference type="GO" id="GO:0046654">
    <property type="term" value="P:tetrahydrofolate biosynthetic process"/>
    <property type="evidence" value="ECO:0007669"/>
    <property type="project" value="UniProtKB-UniPathway"/>
</dbReference>
<dbReference type="PRINTS" id="PR00096">
    <property type="entry name" value="GATASE"/>
</dbReference>
<dbReference type="PRINTS" id="PR00099">
    <property type="entry name" value="CPSGATASE"/>
</dbReference>
<proteinExistence type="inferred from homology"/>
<dbReference type="EMBL" id="KI925457">
    <property type="protein sequence ID" value="ETW82890.1"/>
    <property type="molecule type" value="Genomic_DNA"/>
</dbReference>
<comment type="catalytic activity">
    <reaction evidence="1">
        <text>chorismate + L-glutamine = 4-amino-4-deoxychorismate + L-glutamate</text>
        <dbReference type="Rhea" id="RHEA:11672"/>
        <dbReference type="ChEBI" id="CHEBI:29748"/>
        <dbReference type="ChEBI" id="CHEBI:29985"/>
        <dbReference type="ChEBI" id="CHEBI:58359"/>
        <dbReference type="ChEBI" id="CHEBI:58406"/>
        <dbReference type="EC" id="2.6.1.85"/>
    </reaction>
</comment>
<keyword evidence="6" id="KW-0289">Folate biosynthesis</keyword>
<dbReference type="EC" id="2.6.1.85" evidence="4"/>
<keyword evidence="7" id="KW-0315">Glutamine amidotransferase</keyword>
<dbReference type="GO" id="GO:0008153">
    <property type="term" value="P:4-aminobenzoate biosynthetic process"/>
    <property type="evidence" value="ECO:0007669"/>
    <property type="project" value="TreeGrafter"/>
</dbReference>
<dbReference type="InterPro" id="IPR005801">
    <property type="entry name" value="ADC_synthase"/>
</dbReference>
<reference evidence="13 14" key="1">
    <citation type="journal article" date="2012" name="New Phytol.">
        <title>Insight into trade-off between wood decay and parasitism from the genome of a fungal forest pathogen.</title>
        <authorList>
            <person name="Olson A."/>
            <person name="Aerts A."/>
            <person name="Asiegbu F."/>
            <person name="Belbahri L."/>
            <person name="Bouzid O."/>
            <person name="Broberg A."/>
            <person name="Canback B."/>
            <person name="Coutinho P.M."/>
            <person name="Cullen D."/>
            <person name="Dalman K."/>
            <person name="Deflorio G."/>
            <person name="van Diepen L.T."/>
            <person name="Dunand C."/>
            <person name="Duplessis S."/>
            <person name="Durling M."/>
            <person name="Gonthier P."/>
            <person name="Grimwood J."/>
            <person name="Fossdal C.G."/>
            <person name="Hansson D."/>
            <person name="Henrissat B."/>
            <person name="Hietala A."/>
            <person name="Himmelstrand K."/>
            <person name="Hoffmeister D."/>
            <person name="Hogberg N."/>
            <person name="James T.Y."/>
            <person name="Karlsson M."/>
            <person name="Kohler A."/>
            <person name="Kues U."/>
            <person name="Lee Y.H."/>
            <person name="Lin Y.C."/>
            <person name="Lind M."/>
            <person name="Lindquist E."/>
            <person name="Lombard V."/>
            <person name="Lucas S."/>
            <person name="Lunden K."/>
            <person name="Morin E."/>
            <person name="Murat C."/>
            <person name="Park J."/>
            <person name="Raffaello T."/>
            <person name="Rouze P."/>
            <person name="Salamov A."/>
            <person name="Schmutz J."/>
            <person name="Solheim H."/>
            <person name="Stahlberg J."/>
            <person name="Velez H."/>
            <person name="de Vries R.P."/>
            <person name="Wiebenga A."/>
            <person name="Woodward S."/>
            <person name="Yakovlev I."/>
            <person name="Garbelotto M."/>
            <person name="Martin F."/>
            <person name="Grigoriev I.V."/>
            <person name="Stenlid J."/>
        </authorList>
    </citation>
    <scope>NUCLEOTIDE SEQUENCE [LARGE SCALE GENOMIC DNA]</scope>
    <source>
        <strain evidence="13 14">TC 32-1</strain>
    </source>
</reference>
<dbReference type="GeneID" id="20667700"/>
<dbReference type="GO" id="GO:0005737">
    <property type="term" value="C:cytoplasm"/>
    <property type="evidence" value="ECO:0007669"/>
    <property type="project" value="TreeGrafter"/>
</dbReference>
<evidence type="ECO:0000256" key="6">
    <source>
        <dbReference type="ARBA" id="ARBA00022909"/>
    </source>
</evidence>
<dbReference type="InterPro" id="IPR029062">
    <property type="entry name" value="Class_I_gatase-like"/>
</dbReference>
<dbReference type="Pfam" id="PF04715">
    <property type="entry name" value="Anth_synt_I_N"/>
    <property type="match status" value="1"/>
</dbReference>
<dbReference type="PANTHER" id="PTHR11236:SF18">
    <property type="entry name" value="AMINODEOXYCHORISMATE SYNTHASE"/>
    <property type="match status" value="1"/>
</dbReference>
<keyword evidence="5" id="KW-0808">Transferase</keyword>
<dbReference type="InterPro" id="IPR006221">
    <property type="entry name" value="TrpG/PapA_dom"/>
</dbReference>
<accession>W4KC22</accession>
<dbReference type="Pfam" id="PF00425">
    <property type="entry name" value="Chorismate_bind"/>
    <property type="match status" value="1"/>
</dbReference>
<dbReference type="Gene3D" id="3.60.120.10">
    <property type="entry name" value="Anthranilate synthase"/>
    <property type="match status" value="1"/>
</dbReference>
<dbReference type="UniPathway" id="UPA00077">
    <property type="reaction ID" value="UER00149"/>
</dbReference>
<evidence type="ECO:0000313" key="13">
    <source>
        <dbReference type="EMBL" id="ETW82890.1"/>
    </source>
</evidence>
<dbReference type="PANTHER" id="PTHR11236">
    <property type="entry name" value="AMINOBENZOATE/ANTHRANILATE SYNTHASE"/>
    <property type="match status" value="1"/>
</dbReference>
<dbReference type="GO" id="GO:0046820">
    <property type="term" value="F:4-amino-4-deoxychorismate synthase activity"/>
    <property type="evidence" value="ECO:0007669"/>
    <property type="project" value="UniProtKB-EC"/>
</dbReference>
<feature type="domain" description="Glutamine amidotransferase" evidence="10">
    <location>
        <begin position="15"/>
        <end position="208"/>
    </location>
</feature>
<dbReference type="InterPro" id="IPR006805">
    <property type="entry name" value="Anth_synth_I_N"/>
</dbReference>
<dbReference type="FunCoup" id="W4KC22">
    <property type="interactions" value="122"/>
</dbReference>
<dbReference type="RefSeq" id="XP_009545199.1">
    <property type="nucleotide sequence ID" value="XM_009546904.1"/>
</dbReference>
<dbReference type="NCBIfam" id="TIGR00566">
    <property type="entry name" value="trpG_papA"/>
    <property type="match status" value="1"/>
</dbReference>
<evidence type="ECO:0000259" key="12">
    <source>
        <dbReference type="Pfam" id="PF04715"/>
    </source>
</evidence>
<organism evidence="13 14">
    <name type="scientific">Heterobasidion irregulare (strain TC 32-1)</name>
    <dbReference type="NCBI Taxonomy" id="747525"/>
    <lineage>
        <taxon>Eukaryota</taxon>
        <taxon>Fungi</taxon>
        <taxon>Dikarya</taxon>
        <taxon>Basidiomycota</taxon>
        <taxon>Agaricomycotina</taxon>
        <taxon>Agaricomycetes</taxon>
        <taxon>Russulales</taxon>
        <taxon>Bondarzewiaceae</taxon>
        <taxon>Heterobasidion</taxon>
        <taxon>Heterobasidion annosum species complex</taxon>
    </lineage>
</organism>
<evidence type="ECO:0000259" key="11">
    <source>
        <dbReference type="Pfam" id="PF00425"/>
    </source>
</evidence>
<dbReference type="InterPro" id="IPR017926">
    <property type="entry name" value="GATASE"/>
</dbReference>
<evidence type="ECO:0000256" key="7">
    <source>
        <dbReference type="ARBA" id="ARBA00022962"/>
    </source>
</evidence>
<dbReference type="PRINTS" id="PR00097">
    <property type="entry name" value="ANTSNTHASEII"/>
</dbReference>
<dbReference type="GO" id="GO:0000162">
    <property type="term" value="P:L-tryptophan biosynthetic process"/>
    <property type="evidence" value="ECO:0007669"/>
    <property type="project" value="TreeGrafter"/>
</dbReference>
<protein>
    <recommendedName>
        <fullName evidence="4">aminodeoxychorismate synthase</fullName>
        <ecNumber evidence="4">2.6.1.85</ecNumber>
    </recommendedName>
    <alternativeName>
        <fullName evidence="8">Para-aminobenzoate synthase</fullName>
    </alternativeName>
    <alternativeName>
        <fullName evidence="9">p-aminobenzoic acid synthase</fullName>
    </alternativeName>
</protein>
<evidence type="ECO:0000256" key="4">
    <source>
        <dbReference type="ARBA" id="ARBA00013139"/>
    </source>
</evidence>
<dbReference type="PROSITE" id="PS51273">
    <property type="entry name" value="GATASE_TYPE_1"/>
    <property type="match status" value="1"/>
</dbReference>
<evidence type="ECO:0000259" key="10">
    <source>
        <dbReference type="Pfam" id="PF00117"/>
    </source>
</evidence>
<feature type="domain" description="Chorismate-utilising enzyme C-terminal" evidence="11">
    <location>
        <begin position="466"/>
        <end position="714"/>
    </location>
</feature>
<dbReference type="InterPro" id="IPR010117">
    <property type="entry name" value="PabB_fungal"/>
</dbReference>
<evidence type="ECO:0000256" key="9">
    <source>
        <dbReference type="ARBA" id="ARBA00031904"/>
    </source>
</evidence>
<dbReference type="eggNOG" id="KOG1224">
    <property type="taxonomic scope" value="Eukaryota"/>
</dbReference>
<dbReference type="HOGENOM" id="CLU_006493_0_0_1"/>
<evidence type="ECO:0000256" key="3">
    <source>
        <dbReference type="ARBA" id="ARBA00005970"/>
    </source>
</evidence>
<dbReference type="SUPFAM" id="SSF56322">
    <property type="entry name" value="ADC synthase"/>
    <property type="match status" value="1"/>
</dbReference>
<dbReference type="SUPFAM" id="SSF52317">
    <property type="entry name" value="Class I glutamine amidotransferase-like"/>
    <property type="match status" value="1"/>
</dbReference>
<keyword evidence="14" id="KW-1185">Reference proteome</keyword>
<gene>
    <name evidence="13" type="ORF">HETIRDRAFT_157133</name>
</gene>
<dbReference type="AlphaFoldDB" id="W4KC22"/>
<evidence type="ECO:0000313" key="14">
    <source>
        <dbReference type="Proteomes" id="UP000030671"/>
    </source>
</evidence>
<evidence type="ECO:0000256" key="5">
    <source>
        <dbReference type="ARBA" id="ARBA00022679"/>
    </source>
</evidence>
<dbReference type="NCBIfam" id="TIGR01823">
    <property type="entry name" value="PabB-fungal"/>
    <property type="match status" value="1"/>
</dbReference>
<dbReference type="Pfam" id="PF00117">
    <property type="entry name" value="GATase"/>
    <property type="match status" value="1"/>
</dbReference>
<dbReference type="OrthoDB" id="64220at2759"/>
<sequence>MSCLDIPIGDGPRLLLVDSYDSFTHNLAALCRQAIPGCHVHIIKNDILSVEQLSSVLPYFSAVIVGPGPGSPENAEDIGIVKHLWKISDDIMLPIFGVCLGLQSLAIEFGASLKRLHVVKHGQISRIHHDGTDLFQGVGVACAVRYHSLHVELPENGEIERLAWADDGAENGQVVMAVKHRTKPFWAVQYHPESICTAGGGLDVLRNFWCLAQVWLATLARMVRHFEPEIIQLVGPPWPHLRPHSPPSSPRGPTTSTVATSVIDLPRMSVSSLCELLGARDEASPFVILESAAQPGRFSIVGSLTAGSPRITYVAGEAHVRLTRGSKSTLESLGSHDIWSWIASFVRCRKIGGGAPEIPFWGGLVGYLGYEIGVNTIGVHLPSRGCVNSTERRPPDVNLVFVERSVVKDMLTGKAYVQTIKANDEAWLRDTVAKLRSQSDSCSEKASNTITGPIFLDAPRVTLPDKALYKSRIALAKEHLFAGDSYELCLTALTRIRVSSWKRYSGSSTSWDLYKLLQHRNPAPHAGYLRLHPTTLVSSSPERFLSFSRPSSTLCQLRPIKGTVRKGPGITREVAEQALKGSAKEVAENLMIVDLIRHDLHGVVGDDVTVKQFCSVEEYETVWQLVSVIEGRLSEGADGPDLDSEGELGWEVLRRSLPPGSMTGAPKKRSVEILQTLEDNERNIYSGVFGYWCVSGGGDWSVVIRSCFKHDDRYDYPTPRGHDGGKHASKDAQDVEEEEWTIGAGGAITALSDEDAEWDEMIVKLQSVLQTFEEAGQRV</sequence>